<name>A0AAV9NYS3_9PEZI</name>
<evidence type="ECO:0000256" key="1">
    <source>
        <dbReference type="ARBA" id="ARBA00004123"/>
    </source>
</evidence>
<dbReference type="Pfam" id="PF10187">
    <property type="entry name" value="FAM192A_Fyv6_N"/>
    <property type="match status" value="1"/>
</dbReference>
<feature type="compositionally biased region" description="Basic and acidic residues" evidence="3">
    <location>
        <begin position="108"/>
        <end position="117"/>
    </location>
</feature>
<evidence type="ECO:0000256" key="3">
    <source>
        <dbReference type="SAM" id="MobiDB-lite"/>
    </source>
</evidence>
<keyword evidence="2" id="KW-0539">Nucleus</keyword>
<dbReference type="Proteomes" id="UP001337655">
    <property type="component" value="Unassembled WGS sequence"/>
</dbReference>
<feature type="domain" description="FAM192A/Fyv6 N-terminal" evidence="4">
    <location>
        <begin position="4"/>
        <end position="109"/>
    </location>
</feature>
<dbReference type="EMBL" id="JAVRRT010000018">
    <property type="protein sequence ID" value="KAK5164972.1"/>
    <property type="molecule type" value="Genomic_DNA"/>
</dbReference>
<sequence>MSRFVSAGTDEAPPTERDEAWRKAQQELEAKQMQKAEAGKQEGGKSLYETLQSNKAAKQEAFEEANRLRNQFRSLDEDEIEFLDSVMESTRAKEAEVKKETLTQLEVFRRQQEEAEKAAQQAGDAGPPAEAGESWAASGPRKRKKGREGPIAGVKLRRTSTNEKQSVASPAGDEAGQPPPKAVTKDAAAAADEKRPADTPSGGSKAGEVVDDDGSKISAAPVKSVSSAADKPASPPPSGLGLAAYSSDEDE</sequence>
<keyword evidence="6" id="KW-1185">Reference proteome</keyword>
<dbReference type="PANTHER" id="PTHR13495:SF0">
    <property type="entry name" value="PSME3-INTERACTING PROTEIN"/>
    <property type="match status" value="1"/>
</dbReference>
<feature type="compositionally biased region" description="Low complexity" evidence="3">
    <location>
        <begin position="216"/>
        <end position="232"/>
    </location>
</feature>
<dbReference type="RefSeq" id="XP_064655168.1">
    <property type="nucleotide sequence ID" value="XM_064806863.1"/>
</dbReference>
<gene>
    <name evidence="5" type="ORF">LTR77_009637</name>
</gene>
<comment type="caution">
    <text evidence="5">The sequence shown here is derived from an EMBL/GenBank/DDBJ whole genome shotgun (WGS) entry which is preliminary data.</text>
</comment>
<evidence type="ECO:0000259" key="4">
    <source>
        <dbReference type="Pfam" id="PF10187"/>
    </source>
</evidence>
<dbReference type="InterPro" id="IPR019331">
    <property type="entry name" value="FAM192A/Fyv6_N"/>
</dbReference>
<dbReference type="GeneID" id="89930967"/>
<evidence type="ECO:0000256" key="2">
    <source>
        <dbReference type="ARBA" id="ARBA00023242"/>
    </source>
</evidence>
<dbReference type="InterPro" id="IPR039845">
    <property type="entry name" value="FAM192A"/>
</dbReference>
<dbReference type="GO" id="GO:0005634">
    <property type="term" value="C:nucleus"/>
    <property type="evidence" value="ECO:0007669"/>
    <property type="project" value="UniProtKB-SubCell"/>
</dbReference>
<feature type="region of interest" description="Disordered" evidence="3">
    <location>
        <begin position="108"/>
        <end position="251"/>
    </location>
</feature>
<feature type="region of interest" description="Disordered" evidence="3">
    <location>
        <begin position="1"/>
        <end position="62"/>
    </location>
</feature>
<comment type="subcellular location">
    <subcellularLocation>
        <location evidence="1">Nucleus</location>
    </subcellularLocation>
</comment>
<proteinExistence type="predicted"/>
<evidence type="ECO:0000313" key="6">
    <source>
        <dbReference type="Proteomes" id="UP001337655"/>
    </source>
</evidence>
<dbReference type="AlphaFoldDB" id="A0AAV9NYS3"/>
<reference evidence="5 6" key="1">
    <citation type="submission" date="2023-08" db="EMBL/GenBank/DDBJ databases">
        <title>Black Yeasts Isolated from many extreme environments.</title>
        <authorList>
            <person name="Coleine C."/>
            <person name="Stajich J.E."/>
            <person name="Selbmann L."/>
        </authorList>
    </citation>
    <scope>NUCLEOTIDE SEQUENCE [LARGE SCALE GENOMIC DNA]</scope>
    <source>
        <strain evidence="5 6">CCFEE 5935</strain>
    </source>
</reference>
<protein>
    <recommendedName>
        <fullName evidence="4">FAM192A/Fyv6 N-terminal domain-containing protein</fullName>
    </recommendedName>
</protein>
<evidence type="ECO:0000313" key="5">
    <source>
        <dbReference type="EMBL" id="KAK5164972.1"/>
    </source>
</evidence>
<accession>A0AAV9NYS3</accession>
<dbReference type="PANTHER" id="PTHR13495">
    <property type="entry name" value="NEFA-INTERACTING NUCLEAR PROTEIN NIP30"/>
    <property type="match status" value="1"/>
</dbReference>
<feature type="compositionally biased region" description="Low complexity" evidence="3">
    <location>
        <begin position="118"/>
        <end position="133"/>
    </location>
</feature>
<feature type="compositionally biased region" description="Basic and acidic residues" evidence="3">
    <location>
        <begin position="14"/>
        <end position="43"/>
    </location>
</feature>
<organism evidence="5 6">
    <name type="scientific">Saxophila tyrrhenica</name>
    <dbReference type="NCBI Taxonomy" id="1690608"/>
    <lineage>
        <taxon>Eukaryota</taxon>
        <taxon>Fungi</taxon>
        <taxon>Dikarya</taxon>
        <taxon>Ascomycota</taxon>
        <taxon>Pezizomycotina</taxon>
        <taxon>Dothideomycetes</taxon>
        <taxon>Dothideomycetidae</taxon>
        <taxon>Mycosphaerellales</taxon>
        <taxon>Extremaceae</taxon>
        <taxon>Saxophila</taxon>
    </lineage>
</organism>